<gene>
    <name evidence="11" type="ORF">BQ4739_LOCUS13957</name>
</gene>
<dbReference type="FunFam" id="1.10.510.10:FF:001660">
    <property type="entry name" value="Predicted protein"/>
    <property type="match status" value="1"/>
</dbReference>
<dbReference type="SMART" id="SM00248">
    <property type="entry name" value="ANK"/>
    <property type="match status" value="2"/>
</dbReference>
<dbReference type="SUPFAM" id="SSF56112">
    <property type="entry name" value="Protein kinase-like (PK-like)"/>
    <property type="match status" value="1"/>
</dbReference>
<dbReference type="GO" id="GO:0005524">
    <property type="term" value="F:ATP binding"/>
    <property type="evidence" value="ECO:0007669"/>
    <property type="project" value="UniProtKB-UniRule"/>
</dbReference>
<dbReference type="SUPFAM" id="SSF48403">
    <property type="entry name" value="Ankyrin repeat"/>
    <property type="match status" value="1"/>
</dbReference>
<proteinExistence type="inferred from homology"/>
<evidence type="ECO:0000256" key="3">
    <source>
        <dbReference type="ARBA" id="ARBA00022679"/>
    </source>
</evidence>
<dbReference type="InterPro" id="IPR001245">
    <property type="entry name" value="Ser-Thr/Tyr_kinase_cat_dom"/>
</dbReference>
<evidence type="ECO:0000256" key="7">
    <source>
        <dbReference type="PROSITE-ProRule" id="PRU00023"/>
    </source>
</evidence>
<keyword evidence="7" id="KW-0040">ANK repeat</keyword>
<protein>
    <recommendedName>
        <fullName evidence="10">Protein kinase domain-containing protein</fullName>
    </recommendedName>
</protein>
<dbReference type="STRING" id="3088.A0A383W9M7"/>
<dbReference type="GO" id="GO:0004674">
    <property type="term" value="F:protein serine/threonine kinase activity"/>
    <property type="evidence" value="ECO:0007669"/>
    <property type="project" value="UniProtKB-KW"/>
</dbReference>
<dbReference type="Gene3D" id="1.25.40.20">
    <property type="entry name" value="Ankyrin repeat-containing domain"/>
    <property type="match status" value="1"/>
</dbReference>
<feature type="repeat" description="ANK" evidence="7">
    <location>
        <begin position="122"/>
        <end position="154"/>
    </location>
</feature>
<dbReference type="InterPro" id="IPR011009">
    <property type="entry name" value="Kinase-like_dom_sf"/>
</dbReference>
<dbReference type="PIRSF" id="PIRSF000654">
    <property type="entry name" value="Integrin-linked_kinase"/>
    <property type="match status" value="1"/>
</dbReference>
<evidence type="ECO:0000256" key="4">
    <source>
        <dbReference type="ARBA" id="ARBA00022741"/>
    </source>
</evidence>
<dbReference type="AlphaFoldDB" id="A0A383W9M7"/>
<dbReference type="InterPro" id="IPR051681">
    <property type="entry name" value="Ser/Thr_Kinases-Pseudokinases"/>
</dbReference>
<keyword evidence="6 8" id="KW-0067">ATP-binding</keyword>
<dbReference type="PROSITE" id="PS00108">
    <property type="entry name" value="PROTEIN_KINASE_ST"/>
    <property type="match status" value="1"/>
</dbReference>
<evidence type="ECO:0000256" key="1">
    <source>
        <dbReference type="ARBA" id="ARBA00005843"/>
    </source>
</evidence>
<dbReference type="InterPro" id="IPR000719">
    <property type="entry name" value="Prot_kinase_dom"/>
</dbReference>
<feature type="domain" description="Protein kinase" evidence="10">
    <location>
        <begin position="223"/>
        <end position="505"/>
    </location>
</feature>
<name>A0A383W9M7_TETOB</name>
<dbReference type="CDD" id="cd13999">
    <property type="entry name" value="STKc_MAP3K-like"/>
    <property type="match status" value="1"/>
</dbReference>
<reference evidence="11 12" key="1">
    <citation type="submission" date="2016-10" db="EMBL/GenBank/DDBJ databases">
        <authorList>
            <person name="Cai Z."/>
        </authorList>
    </citation>
    <scope>NUCLEOTIDE SEQUENCE [LARGE SCALE GENOMIC DNA]</scope>
</reference>
<organism evidence="11 12">
    <name type="scientific">Tetradesmus obliquus</name>
    <name type="common">Green alga</name>
    <name type="synonym">Acutodesmus obliquus</name>
    <dbReference type="NCBI Taxonomy" id="3088"/>
    <lineage>
        <taxon>Eukaryota</taxon>
        <taxon>Viridiplantae</taxon>
        <taxon>Chlorophyta</taxon>
        <taxon>core chlorophytes</taxon>
        <taxon>Chlorophyceae</taxon>
        <taxon>CS clade</taxon>
        <taxon>Sphaeropleales</taxon>
        <taxon>Scenedesmaceae</taxon>
        <taxon>Tetradesmus</taxon>
    </lineage>
</organism>
<feature type="binding site" evidence="8">
    <location>
        <position position="250"/>
    </location>
    <ligand>
        <name>ATP</name>
        <dbReference type="ChEBI" id="CHEBI:30616"/>
    </ligand>
</feature>
<keyword evidence="5" id="KW-0418">Kinase</keyword>
<keyword evidence="2" id="KW-0723">Serine/threonine-protein kinase</keyword>
<dbReference type="Pfam" id="PF07714">
    <property type="entry name" value="PK_Tyr_Ser-Thr"/>
    <property type="match status" value="1"/>
</dbReference>
<dbReference type="PROSITE" id="PS50297">
    <property type="entry name" value="ANK_REP_REGION"/>
    <property type="match status" value="1"/>
</dbReference>
<sequence length="526" mass="58801">MAADERVHKKTNFGPIPEAQASQPQQEVPALSKPSPTGASDGLAAAVARANGKEQPHPLTIPDQKELAHRRDIYSIHGEQAAKRRAVAELIFFAGTNDVWRCKQLAGTWNINVADKTCMDYDKRTPLHIACAEGAYSVAQWLIETGVDVNPRDRHDRTPLEEAVRMDHLEVVKLMEGKGGKVWEDGQLVALEASKMRGLVNTRVGVMHSIGWDPEWEVNPKELKLVERIGGGEFGEVYKAKWHGSYVAAKVLKRSDEIALGDFRTEIAILRKIHHPNCVQFLGACTKQKPYIVLTELMACSLADAFLKTFYAPTQRRQVEVALDFARGMAYLHSRRQPIVHRDLKPANLMISGNLHADTEQLYLDSGVVKVADFGLSKSLVPVDRHGQMSMSLTQVYKLTGETGSYRYMAPEVFRHEPYNLKVDVYSFAMIIFQLFETTTPFHGHDPVDAARQAAMLGARPGFPPRRNLTPMTQSLRQLIEDCWAADPEARPSFEDVVSRLEDLLRQLPKHSPYSKAAEGCACSMQ</sequence>
<dbReference type="PANTHER" id="PTHR44329:SF140">
    <property type="entry name" value="INACTIVE PROTEIN TYROSINE KINASE PTKL"/>
    <property type="match status" value="1"/>
</dbReference>
<dbReference type="InterPro" id="IPR036770">
    <property type="entry name" value="Ankyrin_rpt-contain_sf"/>
</dbReference>
<evidence type="ECO:0000256" key="2">
    <source>
        <dbReference type="ARBA" id="ARBA00022527"/>
    </source>
</evidence>
<dbReference type="Proteomes" id="UP000256970">
    <property type="component" value="Unassembled WGS sequence"/>
</dbReference>
<dbReference type="FunFam" id="3.30.200.20:FF:001447">
    <property type="entry name" value="Predicted protein"/>
    <property type="match status" value="1"/>
</dbReference>
<dbReference type="SMART" id="SM00220">
    <property type="entry name" value="S_TKc"/>
    <property type="match status" value="1"/>
</dbReference>
<dbReference type="EMBL" id="FNXT01001197">
    <property type="protein sequence ID" value="SZX73704.1"/>
    <property type="molecule type" value="Genomic_DNA"/>
</dbReference>
<evidence type="ECO:0000259" key="10">
    <source>
        <dbReference type="PROSITE" id="PS50011"/>
    </source>
</evidence>
<dbReference type="InterPro" id="IPR002110">
    <property type="entry name" value="Ankyrin_rpt"/>
</dbReference>
<feature type="region of interest" description="Disordered" evidence="9">
    <location>
        <begin position="1"/>
        <end position="43"/>
    </location>
</feature>
<dbReference type="PANTHER" id="PTHR44329">
    <property type="entry name" value="SERINE/THREONINE-PROTEIN KINASE TNNI3K-RELATED"/>
    <property type="match status" value="1"/>
</dbReference>
<evidence type="ECO:0000256" key="6">
    <source>
        <dbReference type="ARBA" id="ARBA00022840"/>
    </source>
</evidence>
<dbReference type="InterPro" id="IPR008271">
    <property type="entry name" value="Ser/Thr_kinase_AS"/>
</dbReference>
<dbReference type="Gene3D" id="1.10.510.10">
    <property type="entry name" value="Transferase(Phosphotransferase) domain 1"/>
    <property type="match status" value="1"/>
</dbReference>
<dbReference type="InterPro" id="IPR017441">
    <property type="entry name" value="Protein_kinase_ATP_BS"/>
</dbReference>
<evidence type="ECO:0000313" key="11">
    <source>
        <dbReference type="EMBL" id="SZX73704.1"/>
    </source>
</evidence>
<dbReference type="PROSITE" id="PS50088">
    <property type="entry name" value="ANK_REPEAT"/>
    <property type="match status" value="1"/>
</dbReference>
<accession>A0A383W9M7</accession>
<keyword evidence="12" id="KW-1185">Reference proteome</keyword>
<evidence type="ECO:0000256" key="5">
    <source>
        <dbReference type="ARBA" id="ARBA00022777"/>
    </source>
</evidence>
<dbReference type="PROSITE" id="PS00107">
    <property type="entry name" value="PROTEIN_KINASE_ATP"/>
    <property type="match status" value="1"/>
</dbReference>
<keyword evidence="4 8" id="KW-0547">Nucleotide-binding</keyword>
<evidence type="ECO:0000256" key="8">
    <source>
        <dbReference type="PROSITE-ProRule" id="PRU10141"/>
    </source>
</evidence>
<comment type="similarity">
    <text evidence="1">Belongs to the protein kinase superfamily. TKL Ser/Thr protein kinase family.</text>
</comment>
<evidence type="ECO:0000256" key="9">
    <source>
        <dbReference type="SAM" id="MobiDB-lite"/>
    </source>
</evidence>
<dbReference type="Gene3D" id="3.30.200.20">
    <property type="entry name" value="Phosphorylase Kinase, domain 1"/>
    <property type="match status" value="1"/>
</dbReference>
<keyword evidence="3" id="KW-0808">Transferase</keyword>
<evidence type="ECO:0000313" key="12">
    <source>
        <dbReference type="Proteomes" id="UP000256970"/>
    </source>
</evidence>
<dbReference type="PROSITE" id="PS50011">
    <property type="entry name" value="PROTEIN_KINASE_DOM"/>
    <property type="match status" value="1"/>
</dbReference>
<dbReference type="Pfam" id="PF12796">
    <property type="entry name" value="Ank_2"/>
    <property type="match status" value="1"/>
</dbReference>